<name>A0AAD8CXX4_ACIOX</name>
<dbReference type="SMART" id="SM00150">
    <property type="entry name" value="SPEC"/>
    <property type="match status" value="4"/>
</dbReference>
<proteinExistence type="predicted"/>
<keyword evidence="3" id="KW-0677">Repeat</keyword>
<keyword evidence="4 7" id="KW-0472">Membrane</keyword>
<evidence type="ECO:0000256" key="3">
    <source>
        <dbReference type="ARBA" id="ARBA00022737"/>
    </source>
</evidence>
<dbReference type="InterPro" id="IPR018159">
    <property type="entry name" value="Spectrin/alpha-actinin"/>
</dbReference>
<dbReference type="Gene3D" id="1.20.58.60">
    <property type="match status" value="5"/>
</dbReference>
<evidence type="ECO:0000256" key="4">
    <source>
        <dbReference type="ARBA" id="ARBA00023136"/>
    </source>
</evidence>
<accession>A0AAD8CXX4</accession>
<dbReference type="PANTHER" id="PTHR14514">
    <property type="entry name" value="PKA ANCHORING PROTEIN"/>
    <property type="match status" value="1"/>
</dbReference>
<keyword evidence="9" id="KW-1185">Reference proteome</keyword>
<dbReference type="CDD" id="cd00176">
    <property type="entry name" value="SPEC"/>
    <property type="match status" value="1"/>
</dbReference>
<reference evidence="8" key="1">
    <citation type="submission" date="2022-02" db="EMBL/GenBank/DDBJ databases">
        <title>Atlantic sturgeon de novo genome assembly.</title>
        <authorList>
            <person name="Stock M."/>
            <person name="Klopp C."/>
            <person name="Guiguen Y."/>
            <person name="Cabau C."/>
            <person name="Parinello H."/>
            <person name="Santidrian Yebra-Pimentel E."/>
            <person name="Kuhl H."/>
            <person name="Dirks R.P."/>
            <person name="Guessner J."/>
            <person name="Wuertz S."/>
            <person name="Du K."/>
            <person name="Schartl M."/>
        </authorList>
    </citation>
    <scope>NUCLEOTIDE SEQUENCE</scope>
    <source>
        <strain evidence="8">STURGEONOMICS-FGT-2020</strain>
        <tissue evidence="8">Whole blood</tissue>
    </source>
</reference>
<feature type="coiled-coil region" evidence="5">
    <location>
        <begin position="973"/>
        <end position="1000"/>
    </location>
</feature>
<keyword evidence="5" id="KW-0175">Coiled coil</keyword>
<protein>
    <submittedName>
        <fullName evidence="8">Nesprin-2-like</fullName>
    </submittedName>
</protein>
<evidence type="ECO:0000256" key="5">
    <source>
        <dbReference type="SAM" id="Coils"/>
    </source>
</evidence>
<keyword evidence="7" id="KW-0812">Transmembrane</keyword>
<dbReference type="EMBL" id="JAGXEW010000023">
    <property type="protein sequence ID" value="KAK1158810.1"/>
    <property type="molecule type" value="Genomic_DNA"/>
</dbReference>
<evidence type="ECO:0000256" key="1">
    <source>
        <dbReference type="ARBA" id="ARBA00004308"/>
    </source>
</evidence>
<gene>
    <name evidence="8" type="primary">SYNE2</name>
    <name evidence="8" type="ORF">AOXY_G22559</name>
</gene>
<evidence type="ECO:0000256" key="7">
    <source>
        <dbReference type="SAM" id="Phobius"/>
    </source>
</evidence>
<dbReference type="PANTHER" id="PTHR14514:SF4">
    <property type="entry name" value="NESPRIN-2"/>
    <property type="match status" value="1"/>
</dbReference>
<feature type="transmembrane region" description="Helical" evidence="7">
    <location>
        <begin position="1331"/>
        <end position="1351"/>
    </location>
</feature>
<dbReference type="FunFam" id="1.20.58.60:FF:000112">
    <property type="entry name" value="nesprin-1 isoform X4"/>
    <property type="match status" value="1"/>
</dbReference>
<organism evidence="8 9">
    <name type="scientific">Acipenser oxyrinchus oxyrinchus</name>
    <dbReference type="NCBI Taxonomy" id="40147"/>
    <lineage>
        <taxon>Eukaryota</taxon>
        <taxon>Metazoa</taxon>
        <taxon>Chordata</taxon>
        <taxon>Craniata</taxon>
        <taxon>Vertebrata</taxon>
        <taxon>Euteleostomi</taxon>
        <taxon>Actinopterygii</taxon>
        <taxon>Chondrostei</taxon>
        <taxon>Acipenseriformes</taxon>
        <taxon>Acipenseridae</taxon>
        <taxon>Acipenser</taxon>
    </lineage>
</organism>
<dbReference type="Proteomes" id="UP001230051">
    <property type="component" value="Unassembled WGS sequence"/>
</dbReference>
<keyword evidence="2" id="KW-0597">Phosphoprotein</keyword>
<keyword evidence="7" id="KW-1133">Transmembrane helix</keyword>
<evidence type="ECO:0000313" key="8">
    <source>
        <dbReference type="EMBL" id="KAK1158810.1"/>
    </source>
</evidence>
<evidence type="ECO:0000313" key="9">
    <source>
        <dbReference type="Proteomes" id="UP001230051"/>
    </source>
</evidence>
<dbReference type="GO" id="GO:0031965">
    <property type="term" value="C:nuclear membrane"/>
    <property type="evidence" value="ECO:0007669"/>
    <property type="project" value="UniProtKB-SubCell"/>
</dbReference>
<dbReference type="SUPFAM" id="SSF46966">
    <property type="entry name" value="Spectrin repeat"/>
    <property type="match status" value="7"/>
</dbReference>
<comment type="caution">
    <text evidence="8">The sequence shown here is derived from an EMBL/GenBank/DDBJ whole genome shotgun (WGS) entry which is preliminary data.</text>
</comment>
<sequence length="1352" mass="154359">MFLEIEQKVAFLSDLAQQEEAWCQEGTASTHQEAEALSSKLEGLKSSLVKFQMLLQEHHNEEQDGKHPSDTPCSAVQDSLQQQKELEMELSEQKDLTKYLALHGERMSLQKEGADTQQQASLRTSDKVSKSPEGIFMKPLTGIEASAHESEDQASTKWQRLLNRLSSKLKTLEETAHQDLFSQVSITTRSCPIADKLAIYSIKSPNVLELKTYITQLRELSQEASVILSQACPSKESCAELDQNLHNVLNGTILSFSCIEDVISGCYEMSREDAKLQLSQLENLSTELADLHTELSGSKEPLIQCVSLTGGEEAVLSDCLNSLQSRLCLLQSAVSSRSTLLQARLDHITDYQAEIRQMHASLFDKRSVLLQALNKASGQSIAVQLQVAEQLESTLPSEECQVSALKEQGERLHLHAAVIQEVCKLEDVLDNTWSTLRVAREELKESLTTEIHRTELKNHLKKHKNYFHNLGNHLAAVERFSQKVPVALARKHDKFWLDLVEEIRSLQQQALQHGIRIQSMLQAWTQFDKRIEERLLVRLAIYQQIKGSLDENCSRLSQTLTNGKKLLTTVSCTELESGLRQLEEKWLTVMNRADHDRHCLETLTKYWTSFRKGSIELSVWMTSAMDRLKSLKQQSLSVPQDLEKVRDHLGQFLEFMKEVDAKSSVKSSLISTGNQLLQVKQADTASLQNQLAQFEQGWTEVLTPLPGIQEKLHQLQMEKVPSRQAITELKTWMSEIHGLLREDEEKISRLSTTASAKEILQKYKDYKTEMNCKQLTVDFVNQSVLQISSLDIQSKRYDMAEFAECLGALNLQWQLLQGALSNKMRAVEHMLAVFIEKERKMQLISCWCKAQEERILGFQTPASLTSAENALKDCQEIEEKLKIKSTEIQELKHCYLSPAKDSSEHLHIDFITQVDEVNADWTSLKNQVIQTKASLQSTVQQWKAFDETFQEVDLNIMKARYTLELSHFPVLSIETLKSQVENLKSLLEDAEKNEERWNALSSVFTTLKTMCSPTAVKLITENLEDARTRWTAVNQDSSDELRKAQSLYQLWQKYRNLFTDSTLLLKTHEEECSKLLSAVPSEESTVDFMQRKIDTINKLVNETENMQSIAAQVSETSKELIQQVDPSAAILIASEVTNLSNRLAQLGKLLAIKLSEHQDELKQLEEFNRCLASLEHHLKDSEGIVANTKDPNINDPSSMDQSRTRMLKLNAMTPDLEYLNDLSYKIPLNDVNIKRVQTLNRQWAQASSRALERCSELQGVLLDKQNFVQKCENWMRFLEKMEDSLAVDIAGCYVGLKEQQRIHEVITWMFPSLFPLNADSLPKLNSWLKPYLFSQAFGVWLFFMFFLYFVFY</sequence>
<comment type="subcellular location">
    <subcellularLocation>
        <location evidence="1">Endomembrane system</location>
    </subcellularLocation>
</comment>
<evidence type="ECO:0000256" key="6">
    <source>
        <dbReference type="SAM" id="MobiDB-lite"/>
    </source>
</evidence>
<evidence type="ECO:0000256" key="2">
    <source>
        <dbReference type="ARBA" id="ARBA00022553"/>
    </source>
</evidence>
<feature type="region of interest" description="Disordered" evidence="6">
    <location>
        <begin position="110"/>
        <end position="134"/>
    </location>
</feature>